<dbReference type="VEuPathDB" id="FungiDB:RhiirFUN_009047"/>
<evidence type="ECO:0000313" key="2">
    <source>
        <dbReference type="Proteomes" id="UP000232722"/>
    </source>
</evidence>
<organism evidence="1 2">
    <name type="scientific">Rhizophagus irregularis</name>
    <dbReference type="NCBI Taxonomy" id="588596"/>
    <lineage>
        <taxon>Eukaryota</taxon>
        <taxon>Fungi</taxon>
        <taxon>Fungi incertae sedis</taxon>
        <taxon>Mucoromycota</taxon>
        <taxon>Glomeromycotina</taxon>
        <taxon>Glomeromycetes</taxon>
        <taxon>Glomerales</taxon>
        <taxon>Glomeraceae</taxon>
        <taxon>Rhizophagus</taxon>
    </lineage>
</organism>
<proteinExistence type="predicted"/>
<sequence>MPLTAILSEKKIEEKYSHIWDIRRIDYAINLMKDELSQAPILEAKSATLADCFVQMIKLAVITFQLPSSNLDKSEVIQVFNYHYLELQHSTYLFMLV</sequence>
<dbReference type="EMBL" id="LLXJ01001636">
    <property type="protein sequence ID" value="PKC01347.1"/>
    <property type="molecule type" value="Genomic_DNA"/>
</dbReference>
<comment type="caution">
    <text evidence="1">The sequence shown here is derived from an EMBL/GenBank/DDBJ whole genome shotgun (WGS) entry which is preliminary data.</text>
</comment>
<accession>A0A2N0P3G4</accession>
<name>A0A2N0P3G4_9GLOM</name>
<dbReference type="AlphaFoldDB" id="A0A2N0P3G4"/>
<dbReference type="VEuPathDB" id="FungiDB:FUN_007733"/>
<gene>
    <name evidence="1" type="ORF">RhiirA5_426859</name>
</gene>
<reference evidence="1 2" key="2">
    <citation type="submission" date="2017-09" db="EMBL/GenBank/DDBJ databases">
        <title>Extensive intraspecific genome diversity in a model arbuscular mycorrhizal fungus.</title>
        <authorList>
            <person name="Chen E.C."/>
            <person name="Morin E."/>
            <person name="Beaudet D."/>
            <person name="Noel J."/>
            <person name="Ndikumana S."/>
            <person name="Charron P."/>
            <person name="St-Onge C."/>
            <person name="Giorgi J."/>
            <person name="Grigoriev I.V."/>
            <person name="Roux C."/>
            <person name="Martin F.M."/>
            <person name="Corradi N."/>
        </authorList>
    </citation>
    <scope>NUCLEOTIDE SEQUENCE [LARGE SCALE GENOMIC DNA]</scope>
    <source>
        <strain evidence="1 2">A5</strain>
    </source>
</reference>
<evidence type="ECO:0000313" key="1">
    <source>
        <dbReference type="EMBL" id="PKC01347.1"/>
    </source>
</evidence>
<reference evidence="1 2" key="1">
    <citation type="submission" date="2016-04" db="EMBL/GenBank/DDBJ databases">
        <title>Genome analyses suggest a sexual origin of heterokaryosis in a supposedly ancient asexual fungus.</title>
        <authorList>
            <person name="Ropars J."/>
            <person name="Sedzielewska K."/>
            <person name="Noel J."/>
            <person name="Charron P."/>
            <person name="Farinelli L."/>
            <person name="Marton T."/>
            <person name="Kruger M."/>
            <person name="Pelin A."/>
            <person name="Brachmann A."/>
            <person name="Corradi N."/>
        </authorList>
    </citation>
    <scope>NUCLEOTIDE SEQUENCE [LARGE SCALE GENOMIC DNA]</scope>
    <source>
        <strain evidence="1 2">A5</strain>
    </source>
</reference>
<dbReference type="Proteomes" id="UP000232722">
    <property type="component" value="Unassembled WGS sequence"/>
</dbReference>
<protein>
    <submittedName>
        <fullName evidence="1">Uncharacterized protein</fullName>
    </submittedName>
</protein>